<evidence type="ECO:0000313" key="7">
    <source>
        <dbReference type="EMBL" id="AUG56465.1"/>
    </source>
</evidence>
<dbReference type="PANTHER" id="PTHR11009">
    <property type="entry name" value="DER1-LIKE PROTEIN, DERLIN"/>
    <property type="match status" value="1"/>
</dbReference>
<feature type="transmembrane region" description="Helical" evidence="6">
    <location>
        <begin position="153"/>
        <end position="170"/>
    </location>
</feature>
<reference evidence="8 10" key="2">
    <citation type="journal article" date="2018" name="Syst. Appl. Microbiol.">
        <title>Characterization and high-quality draft genome sequence of Herbivorax saccincola A7, an anaerobic, alkaliphilic, thermophilic, cellulolytic, and xylanolytic bacterium.</title>
        <authorList>
            <person name="Aikawa S."/>
            <person name="Baramee S."/>
            <person name="Sermsathanaswadi J."/>
            <person name="Thianheng P."/>
            <person name="Tachaapaikoon C."/>
            <person name="Shikata A."/>
            <person name="Waeonukul R."/>
            <person name="Pason P."/>
            <person name="Ratanakhanokchai K."/>
            <person name="Kosugi A."/>
        </authorList>
    </citation>
    <scope>NUCLEOTIDE SEQUENCE [LARGE SCALE GENOMIC DNA]</scope>
    <source>
        <strain evidence="8 10">A7</strain>
    </source>
</reference>
<comment type="subcellular location">
    <subcellularLocation>
        <location evidence="1">Endoplasmic reticulum membrane</location>
        <topology evidence="1">Multi-pass membrane protein</topology>
    </subcellularLocation>
</comment>
<gene>
    <name evidence="8" type="ORF">B9R14_07135</name>
    <name evidence="7" type="ORF">HVS_02550</name>
</gene>
<evidence type="ECO:0000256" key="5">
    <source>
        <dbReference type="ARBA" id="ARBA00023136"/>
    </source>
</evidence>
<dbReference type="SUPFAM" id="SSF144091">
    <property type="entry name" value="Rhomboid-like"/>
    <property type="match status" value="1"/>
</dbReference>
<dbReference type="EMBL" id="NEMB01000003">
    <property type="protein sequence ID" value="PQQ66550.1"/>
    <property type="molecule type" value="Genomic_DNA"/>
</dbReference>
<keyword evidence="4 6" id="KW-1133">Transmembrane helix</keyword>
<dbReference type="OrthoDB" id="9778756at2"/>
<feature type="transmembrane region" description="Helical" evidence="6">
    <location>
        <begin position="63"/>
        <end position="88"/>
    </location>
</feature>
<dbReference type="Proteomes" id="UP000239720">
    <property type="component" value="Unassembled WGS sequence"/>
</dbReference>
<accession>A0A2K9EB88</accession>
<evidence type="ECO:0000313" key="10">
    <source>
        <dbReference type="Proteomes" id="UP000239720"/>
    </source>
</evidence>
<dbReference type="InterPro" id="IPR007599">
    <property type="entry name" value="DER1"/>
</dbReference>
<dbReference type="EMBL" id="CP025197">
    <property type="protein sequence ID" value="AUG56465.1"/>
    <property type="molecule type" value="Genomic_DNA"/>
</dbReference>
<sequence length="273" mass="31876">MNWIYRLEQKYSRFAIRGLIKYIVIAAAFIFVVVNLSLKLALIVYDMLTLNRDMILQGQVWRLITFIFIPPGSSIFVIFALYILYIFGSSLENIWGSFRFNLYYFIGVLSAIISAFIAGSASNVYLNLSIFLAFAYLYPDFKLLLFFIIPVKVKYLAWFNVFFVVLTVIFDSIENKIAAVLSLSNFIIFFGGDLWKKQIYPKASGFISVYSKKRKRRKFKVITPPKKIEFVHKCRECGKTSREFPNMFFGYCKICGSDYEYCQEHINNHKHTT</sequence>
<dbReference type="Proteomes" id="UP000233534">
    <property type="component" value="Chromosome"/>
</dbReference>
<feature type="transmembrane region" description="Helical" evidence="6">
    <location>
        <begin position="100"/>
        <end position="118"/>
    </location>
</feature>
<evidence type="ECO:0000256" key="4">
    <source>
        <dbReference type="ARBA" id="ARBA00022989"/>
    </source>
</evidence>
<dbReference type="AlphaFoldDB" id="A0A2K9EB88"/>
<keyword evidence="3" id="KW-0256">Endoplasmic reticulum</keyword>
<feature type="transmembrane region" description="Helical" evidence="6">
    <location>
        <begin position="20"/>
        <end position="43"/>
    </location>
</feature>
<evidence type="ECO:0000313" key="8">
    <source>
        <dbReference type="EMBL" id="PQQ66550.1"/>
    </source>
</evidence>
<proteinExistence type="predicted"/>
<evidence type="ECO:0000256" key="2">
    <source>
        <dbReference type="ARBA" id="ARBA00022692"/>
    </source>
</evidence>
<organism evidence="7 9">
    <name type="scientific">Acetivibrio saccincola</name>
    <dbReference type="NCBI Taxonomy" id="1677857"/>
    <lineage>
        <taxon>Bacteria</taxon>
        <taxon>Bacillati</taxon>
        <taxon>Bacillota</taxon>
        <taxon>Clostridia</taxon>
        <taxon>Eubacteriales</taxon>
        <taxon>Oscillospiraceae</taxon>
        <taxon>Acetivibrio</taxon>
    </lineage>
</organism>
<evidence type="ECO:0000313" key="9">
    <source>
        <dbReference type="Proteomes" id="UP000233534"/>
    </source>
</evidence>
<reference evidence="7 9" key="1">
    <citation type="submission" date="2017-12" db="EMBL/GenBank/DDBJ databases">
        <title>Complete genome sequence of Herbivorax saccincola GGR1, a novel Cellulosome-producing hydrolytic bacterium in a thermophilic biogas plant, established by Illumina and Nanopore MinION sequencing.</title>
        <authorList>
            <person name="Pechtl A."/>
            <person name="Ruckert C."/>
            <person name="Koeck D.E."/>
            <person name="Maus I."/>
            <person name="Winkler A."/>
            <person name="Kalinowski J."/>
            <person name="Puhler A."/>
            <person name="Schwarz W.W."/>
            <person name="Zverlov V.V."/>
            <person name="Schluter A."/>
            <person name="Liebl W."/>
        </authorList>
    </citation>
    <scope>NUCLEOTIDE SEQUENCE [LARGE SCALE GENOMIC DNA]</scope>
    <source>
        <strain evidence="7">GGR1</strain>
        <strain evidence="9">SR1</strain>
    </source>
</reference>
<keyword evidence="2 6" id="KW-0812">Transmembrane</keyword>
<dbReference type="GO" id="GO:0006950">
    <property type="term" value="P:response to stress"/>
    <property type="evidence" value="ECO:0007669"/>
    <property type="project" value="UniProtKB-ARBA"/>
</dbReference>
<protein>
    <submittedName>
        <fullName evidence="7">Uncharacterized protein</fullName>
    </submittedName>
</protein>
<dbReference type="InterPro" id="IPR035952">
    <property type="entry name" value="Rhomboid-like_sf"/>
</dbReference>
<dbReference type="Pfam" id="PF04511">
    <property type="entry name" value="DER1"/>
    <property type="match status" value="1"/>
</dbReference>
<evidence type="ECO:0000256" key="1">
    <source>
        <dbReference type="ARBA" id="ARBA00004477"/>
    </source>
</evidence>
<feature type="transmembrane region" description="Helical" evidence="6">
    <location>
        <begin position="124"/>
        <end position="141"/>
    </location>
</feature>
<evidence type="ECO:0000256" key="3">
    <source>
        <dbReference type="ARBA" id="ARBA00022824"/>
    </source>
</evidence>
<keyword evidence="5 6" id="KW-0472">Membrane</keyword>
<keyword evidence="9" id="KW-1185">Reference proteome</keyword>
<dbReference type="KEGG" id="hsc:HVS_02550"/>
<dbReference type="Gene3D" id="1.20.1540.10">
    <property type="entry name" value="Rhomboid-like"/>
    <property type="match status" value="1"/>
</dbReference>
<evidence type="ECO:0000256" key="6">
    <source>
        <dbReference type="SAM" id="Phobius"/>
    </source>
</evidence>
<name>A0A2K9EB88_9FIRM</name>
<feature type="transmembrane region" description="Helical" evidence="6">
    <location>
        <begin position="176"/>
        <end position="195"/>
    </location>
</feature>
<dbReference type="RefSeq" id="WP_101298901.1">
    <property type="nucleotide sequence ID" value="NZ_CP025197.1"/>
</dbReference>